<reference evidence="3 6" key="1">
    <citation type="journal article" date="2015" name="Int. J. Syst. Evol. Microbiol.">
        <title>Algibacter amylolyticus sp. nov., isolated from intertidal sediment.</title>
        <authorList>
            <person name="Zhang D.C."/>
            <person name="Wu J."/>
            <person name="Neuner K."/>
            <person name="Yao J."/>
            <person name="Margesin R."/>
        </authorList>
    </citation>
    <scope>NUCLEOTIDE SEQUENCE [LARGE SCALE GENOMIC DNA]</scope>
    <source>
        <strain evidence="3 6">RU-4-M-4</strain>
    </source>
</reference>
<dbReference type="EMBL" id="VMBF01000008">
    <property type="protein sequence ID" value="TSJ73818.1"/>
    <property type="molecule type" value="Genomic_DNA"/>
</dbReference>
<evidence type="ECO:0000313" key="6">
    <source>
        <dbReference type="Proteomes" id="UP000322315"/>
    </source>
</evidence>
<keyword evidence="1" id="KW-0472">Membrane</keyword>
<dbReference type="GO" id="GO:0006355">
    <property type="term" value="P:regulation of DNA-templated transcription"/>
    <property type="evidence" value="ECO:0007669"/>
    <property type="project" value="InterPro"/>
</dbReference>
<evidence type="ECO:0008006" key="7">
    <source>
        <dbReference type="Google" id="ProtNLM"/>
    </source>
</evidence>
<feature type="signal peptide" evidence="2">
    <location>
        <begin position="1"/>
        <end position="23"/>
    </location>
</feature>
<protein>
    <recommendedName>
        <fullName evidence="7">HTH luxR-type domain-containing protein</fullName>
    </recommendedName>
</protein>
<dbReference type="AlphaFoldDB" id="A0A5M7B305"/>
<gene>
    <name evidence="3" type="ORF">F2B50_11505</name>
    <name evidence="4" type="ORF">FPF71_11505</name>
</gene>
<dbReference type="Proteomes" id="UP000322315">
    <property type="component" value="Unassembled WGS sequence"/>
</dbReference>
<reference evidence="4 5" key="2">
    <citation type="submission" date="2019-07" db="EMBL/GenBank/DDBJ databases">
        <title>Algibacter marinivivus sp. nov., isolated from the surface of a marine red alga.</title>
        <authorList>
            <person name="Zhong X."/>
            <person name="Xu W."/>
            <person name="Zhang Y."/>
            <person name="Zhang Q."/>
            <person name="Du Z."/>
        </authorList>
    </citation>
    <scope>NUCLEOTIDE SEQUENCE [LARGE SCALE GENOMIC DNA]</scope>
    <source>
        <strain evidence="4 5">RU-4-M-4</strain>
    </source>
</reference>
<organism evidence="3 6">
    <name type="scientific">Algibacter amylolyticus</name>
    <dbReference type="NCBI Taxonomy" id="1608400"/>
    <lineage>
        <taxon>Bacteria</taxon>
        <taxon>Pseudomonadati</taxon>
        <taxon>Bacteroidota</taxon>
        <taxon>Flavobacteriia</taxon>
        <taxon>Flavobacteriales</taxon>
        <taxon>Flavobacteriaceae</taxon>
        <taxon>Algibacter</taxon>
    </lineage>
</organism>
<dbReference type="OrthoDB" id="1454352at2"/>
<dbReference type="InterPro" id="IPR016032">
    <property type="entry name" value="Sig_transdc_resp-reg_C-effctor"/>
</dbReference>
<evidence type="ECO:0000313" key="5">
    <source>
        <dbReference type="Proteomes" id="UP000315145"/>
    </source>
</evidence>
<evidence type="ECO:0000313" key="4">
    <source>
        <dbReference type="EMBL" id="TSJ73818.1"/>
    </source>
</evidence>
<feature type="transmembrane region" description="Helical" evidence="1">
    <location>
        <begin position="341"/>
        <end position="359"/>
    </location>
</feature>
<keyword evidence="1" id="KW-1133">Transmembrane helix</keyword>
<comment type="caution">
    <text evidence="3">The sequence shown here is derived from an EMBL/GenBank/DDBJ whole genome shotgun (WGS) entry which is preliminary data.</text>
</comment>
<dbReference type="RefSeq" id="WP_144116820.1">
    <property type="nucleotide sequence ID" value="NZ_JACHGE010000002.1"/>
</dbReference>
<feature type="chain" id="PRO_5024399182" description="HTH luxR-type domain-containing protein" evidence="2">
    <location>
        <begin position="24"/>
        <end position="527"/>
    </location>
</feature>
<keyword evidence="1" id="KW-0812">Transmembrane</keyword>
<proteinExistence type="predicted"/>
<name>A0A5M7B305_9FLAO</name>
<dbReference type="GO" id="GO:0003677">
    <property type="term" value="F:DNA binding"/>
    <property type="evidence" value="ECO:0007669"/>
    <property type="project" value="InterPro"/>
</dbReference>
<evidence type="ECO:0000256" key="2">
    <source>
        <dbReference type="SAM" id="SignalP"/>
    </source>
</evidence>
<dbReference type="Proteomes" id="UP000315145">
    <property type="component" value="Unassembled WGS sequence"/>
</dbReference>
<evidence type="ECO:0000256" key="1">
    <source>
        <dbReference type="SAM" id="Phobius"/>
    </source>
</evidence>
<keyword evidence="5" id="KW-1185">Reference proteome</keyword>
<accession>A0A5M7B305</accession>
<dbReference type="SUPFAM" id="SSF46894">
    <property type="entry name" value="C-terminal effector domain of the bipartite response regulators"/>
    <property type="match status" value="1"/>
</dbReference>
<reference evidence="3" key="3">
    <citation type="submission" date="2019-09" db="EMBL/GenBank/DDBJ databases">
        <authorList>
            <person name="Zhang D.-C."/>
        </authorList>
    </citation>
    <scope>NUCLEOTIDE SEQUENCE</scope>
    <source>
        <strain evidence="3">RU-4-M-4</strain>
    </source>
</reference>
<sequence length="527" mass="61341">MNLKLLFNLLFLAVFLFSNPVVSQNDHKGPNLKYIDSANNIIDKNPKKAALFLDSITLPLNEKIKGHLACYYELKVLINDKNNETVKRYQNSILALKYAELEKNYNVAGWASLELFYNSYIVKKDSSAYEYLAKAEKFYKLANNNDGIIEVTQMKALEALGNKKYAQSNKILLDNLERYKSIKDDAYYHMYAQFLLTTNYLDLNNLNAAHKHFNTLKALKNNTTIQPLLHKRHLATVYGSLGEFHFNKKAIDSTLLYLSKSAGVIDGMNDNDKRNYYNLYIDYYDFKEDFKAKNSYVDSLRILENEVLNKTMNASLLLGDTLMQSETELGKERKWKNINKLWIIVLIIVVLVVSVFYVVKHRRASKMVDNYEKNNDEFTYLKSNHEKLKLKVHGLEEYISDVKKEIKSISSLDGSGNQQNKVKELYKNLHINAPLLLDKNEDHLKLVNELNIDFFTKIKKEYPQLVDSEIIICYYLFVGFKSKEIAVFLKSTTRAVEGKRYRISKKMNLQESEYTLVDFLNKEFKNL</sequence>
<evidence type="ECO:0000313" key="3">
    <source>
        <dbReference type="EMBL" id="KAA5823330.1"/>
    </source>
</evidence>
<keyword evidence="2" id="KW-0732">Signal</keyword>
<dbReference type="EMBL" id="VWRS01000008">
    <property type="protein sequence ID" value="KAA5823330.1"/>
    <property type="molecule type" value="Genomic_DNA"/>
</dbReference>